<dbReference type="Pfam" id="PF20028">
    <property type="entry name" value="VMAP-C"/>
    <property type="match status" value="1"/>
</dbReference>
<dbReference type="Proteomes" id="UP001432209">
    <property type="component" value="Chromosome"/>
</dbReference>
<dbReference type="InterPro" id="IPR043504">
    <property type="entry name" value="Peptidase_S1_PA_chymotrypsin"/>
</dbReference>
<keyword evidence="4" id="KW-0645">Protease</keyword>
<dbReference type="GO" id="GO:0008233">
    <property type="term" value="F:peptidase activity"/>
    <property type="evidence" value="ECO:0007669"/>
    <property type="project" value="UniProtKB-KW"/>
</dbReference>
<gene>
    <name evidence="4" type="ORF">OG442_08755</name>
</gene>
<dbReference type="Pfam" id="PF19916">
    <property type="entry name" value="VMAP-M0"/>
    <property type="match status" value="1"/>
</dbReference>
<dbReference type="SUPFAM" id="SSF50494">
    <property type="entry name" value="Trypsin-like serine proteases"/>
    <property type="match status" value="1"/>
</dbReference>
<feature type="domain" description="vWA-MoxR associated protein C-terminal" evidence="3">
    <location>
        <begin position="475"/>
        <end position="700"/>
    </location>
</feature>
<evidence type="ECO:0000256" key="1">
    <source>
        <dbReference type="SAM" id="MobiDB-lite"/>
    </source>
</evidence>
<evidence type="ECO:0000313" key="5">
    <source>
        <dbReference type="Proteomes" id="UP001432209"/>
    </source>
</evidence>
<evidence type="ECO:0000259" key="3">
    <source>
        <dbReference type="Pfam" id="PF20028"/>
    </source>
</evidence>
<evidence type="ECO:0000259" key="2">
    <source>
        <dbReference type="Pfam" id="PF19916"/>
    </source>
</evidence>
<name>A0ABZ1ZYT4_STRNV</name>
<dbReference type="GO" id="GO:0006508">
    <property type="term" value="P:proteolysis"/>
    <property type="evidence" value="ECO:0007669"/>
    <property type="project" value="UniProtKB-KW"/>
</dbReference>
<dbReference type="EMBL" id="CP109495">
    <property type="protein sequence ID" value="WUX51622.1"/>
    <property type="molecule type" value="Genomic_DNA"/>
</dbReference>
<dbReference type="Pfam" id="PF13365">
    <property type="entry name" value="Trypsin_2"/>
    <property type="match status" value="1"/>
</dbReference>
<organism evidence="4 5">
    <name type="scientific">Streptomyces niveus</name>
    <name type="common">Streptomyces spheroides</name>
    <dbReference type="NCBI Taxonomy" id="193462"/>
    <lineage>
        <taxon>Bacteria</taxon>
        <taxon>Bacillati</taxon>
        <taxon>Actinomycetota</taxon>
        <taxon>Actinomycetes</taxon>
        <taxon>Kitasatosporales</taxon>
        <taxon>Streptomycetaceae</taxon>
        <taxon>Streptomyces</taxon>
    </lineage>
</organism>
<dbReference type="RefSeq" id="WP_329075293.1">
    <property type="nucleotide sequence ID" value="NZ_CP109495.1"/>
</dbReference>
<keyword evidence="4" id="KW-0378">Hydrolase</keyword>
<keyword evidence="5" id="KW-1185">Reference proteome</keyword>
<proteinExistence type="predicted"/>
<protein>
    <submittedName>
        <fullName evidence="4">Serine protease</fullName>
    </submittedName>
</protein>
<feature type="domain" description="vWA-MoxR associated protein middle region 0" evidence="2">
    <location>
        <begin position="396"/>
        <end position="444"/>
    </location>
</feature>
<feature type="region of interest" description="Disordered" evidence="1">
    <location>
        <begin position="693"/>
        <end position="723"/>
    </location>
</feature>
<dbReference type="InterPro" id="IPR045450">
    <property type="entry name" value="VMAP_C"/>
</dbReference>
<dbReference type="InterPro" id="IPR009003">
    <property type="entry name" value="Peptidase_S1_PA"/>
</dbReference>
<dbReference type="InterPro" id="IPR045555">
    <property type="entry name" value="VMAP-M0"/>
</dbReference>
<feature type="compositionally biased region" description="Basic and acidic residues" evidence="1">
    <location>
        <begin position="702"/>
        <end position="715"/>
    </location>
</feature>
<reference evidence="4" key="1">
    <citation type="submission" date="2022-10" db="EMBL/GenBank/DDBJ databases">
        <title>The complete genomes of actinobacterial strains from the NBC collection.</title>
        <authorList>
            <person name="Joergensen T.S."/>
            <person name="Alvarez Arevalo M."/>
            <person name="Sterndorff E.B."/>
            <person name="Faurdal D."/>
            <person name="Vuksanovic O."/>
            <person name="Mourched A.-S."/>
            <person name="Charusanti P."/>
            <person name="Shaw S."/>
            <person name="Blin K."/>
            <person name="Weber T."/>
        </authorList>
    </citation>
    <scope>NUCLEOTIDE SEQUENCE</scope>
    <source>
        <strain evidence="4">NBC_01432</strain>
    </source>
</reference>
<dbReference type="Gene3D" id="2.40.10.10">
    <property type="entry name" value="Trypsin-like serine proteases"/>
    <property type="match status" value="1"/>
</dbReference>
<sequence length="723" mass="79185">MDPRRLALILSGTAQERRSVGSGYLIAPRLVLTARHVVEDRDTHAEWPQIQIRVGHPGEGSTVRTSASVLWRHPQDLDVALLLTDDPVRVPDSPVRWGRPVGKAPLPYEGLGFPLATAEEEREVEHLRGVLPLLSSGSRARYVLDQDPAPDHRTDGRKAWGGASGAAVFCDDHLVGVVIEDNQSYGNRRLRASPAHTFVHDGEFESLLRQYADSPPQLVNIGASLPKAGPPADRTPAEKALELALWHFLGDPKVCSFHARSLTQELGYQVPADYAPSLSDLMALFARNRRALASLSGTLAPTLTADTARDRLTALLTQARAAGLGSLLSLAEYERLAQLLSGICKERATLLPRAASEALRYVCLSDTLSRTHLPVDELGSFVEELEAMSDSLQVPDGTPQVPALLRLVEYVAAAVGGEQAAELREWSTRVAGRTGIHPTALDERRGDALLWAARQPSPVSRVVLELTGGQAPSEERYVCRILVARKDGTRVLLHESRTVPKTPEEIAVYLREAVDSAAGEPGQGDHVPWVTVLVDRQGLHLAVDEWNPGAPNDFVPDRPIGAEYRMTLSCPDMSARVATRDRDQRRRWQSGNPTPLVTDQKCATDRQLNLVLTTSHRDAAQVVINGPREQRMRLLELCLARGVPVVLWDREADGYEDAPKLSPLDPLGLLAELPKRVYEFRAEALEPTATTTARPALVWEEESGHPKPESLRLADPRIGVQVS</sequence>
<evidence type="ECO:0000313" key="4">
    <source>
        <dbReference type="EMBL" id="WUX51622.1"/>
    </source>
</evidence>
<accession>A0ABZ1ZYT4</accession>